<gene>
    <name evidence="2" type="ORF">KFE25_007805</name>
</gene>
<dbReference type="OMA" id="FNLMGIW"/>
<feature type="transmembrane region" description="Helical" evidence="1">
    <location>
        <begin position="20"/>
        <end position="42"/>
    </location>
</feature>
<sequence length="250" mass="25795">MLQAPNDGGGGLPPTSASALQLASVLSALAWVALVGFGFGLAPGRVGDPSDTELVVALASNPTSPMDAGVSPLFALLFNLFVPVPAMLAALLLPTSRGQRAPALPFVAASAFVGFFALGPYLVLRSPPAPLTAADEPPFAFFETRAFGVAVFALTLSIPLSAQIFQIADWPAAVDEFARLLQSSRLVSVSSADMTLLVVTLALLVREDARRRASGPLDPNALCALSLLLPAIAPALWLAVRPVAASSKEK</sequence>
<evidence type="ECO:0000313" key="3">
    <source>
        <dbReference type="Proteomes" id="UP000751190"/>
    </source>
</evidence>
<feature type="transmembrane region" description="Helical" evidence="1">
    <location>
        <begin position="144"/>
        <end position="165"/>
    </location>
</feature>
<evidence type="ECO:0000256" key="1">
    <source>
        <dbReference type="SAM" id="Phobius"/>
    </source>
</evidence>
<dbReference type="EMBL" id="JAGTXO010000003">
    <property type="protein sequence ID" value="KAG8469287.1"/>
    <property type="molecule type" value="Genomic_DNA"/>
</dbReference>
<name>A0A8J5XVC3_DIALT</name>
<reference evidence="2" key="1">
    <citation type="submission" date="2021-05" db="EMBL/GenBank/DDBJ databases">
        <title>The genome of the haptophyte Pavlova lutheri (Diacronema luteri, Pavlovales) - a model for lipid biosynthesis in eukaryotic algae.</title>
        <authorList>
            <person name="Hulatt C.J."/>
            <person name="Posewitz M.C."/>
        </authorList>
    </citation>
    <scope>NUCLEOTIDE SEQUENCE</scope>
    <source>
        <strain evidence="2">NIVA-4/92</strain>
    </source>
</reference>
<keyword evidence="1" id="KW-0472">Membrane</keyword>
<evidence type="ECO:0000313" key="2">
    <source>
        <dbReference type="EMBL" id="KAG8469287.1"/>
    </source>
</evidence>
<keyword evidence="1" id="KW-1133">Transmembrane helix</keyword>
<organism evidence="2 3">
    <name type="scientific">Diacronema lutheri</name>
    <name type="common">Unicellular marine alga</name>
    <name type="synonym">Monochrysis lutheri</name>
    <dbReference type="NCBI Taxonomy" id="2081491"/>
    <lineage>
        <taxon>Eukaryota</taxon>
        <taxon>Haptista</taxon>
        <taxon>Haptophyta</taxon>
        <taxon>Pavlovophyceae</taxon>
        <taxon>Pavlovales</taxon>
        <taxon>Pavlovaceae</taxon>
        <taxon>Diacronema</taxon>
    </lineage>
</organism>
<dbReference type="OrthoDB" id="47210at2759"/>
<keyword evidence="1" id="KW-0812">Transmembrane</keyword>
<proteinExistence type="predicted"/>
<dbReference type="PANTHER" id="PTHR36009">
    <property type="match status" value="1"/>
</dbReference>
<evidence type="ECO:0008006" key="4">
    <source>
        <dbReference type="Google" id="ProtNLM"/>
    </source>
</evidence>
<dbReference type="AlphaFoldDB" id="A0A8J5XVC3"/>
<dbReference type="PANTHER" id="PTHR36009:SF3">
    <property type="entry name" value="TRANSMEMBRANE PROTEIN"/>
    <property type="match status" value="1"/>
</dbReference>
<keyword evidence="3" id="KW-1185">Reference proteome</keyword>
<comment type="caution">
    <text evidence="2">The sequence shown here is derived from an EMBL/GenBank/DDBJ whole genome shotgun (WGS) entry which is preliminary data.</text>
</comment>
<feature type="transmembrane region" description="Helical" evidence="1">
    <location>
        <begin position="105"/>
        <end position="124"/>
    </location>
</feature>
<feature type="transmembrane region" description="Helical" evidence="1">
    <location>
        <begin position="73"/>
        <end position="93"/>
    </location>
</feature>
<feature type="transmembrane region" description="Helical" evidence="1">
    <location>
        <begin position="186"/>
        <end position="205"/>
    </location>
</feature>
<accession>A0A8J5XVC3</accession>
<protein>
    <recommendedName>
        <fullName evidence="4">DUF2834 domain-containing protein</fullName>
    </recommendedName>
</protein>
<dbReference type="Proteomes" id="UP000751190">
    <property type="component" value="Unassembled WGS sequence"/>
</dbReference>